<dbReference type="EMBL" id="JASBWS010000003">
    <property type="protein sequence ID" value="KAJ9116673.1"/>
    <property type="molecule type" value="Genomic_DNA"/>
</dbReference>
<comment type="caution">
    <text evidence="1">The sequence shown here is derived from an EMBL/GenBank/DDBJ whole genome shotgun (WGS) entry which is preliminary data.</text>
</comment>
<evidence type="ECO:0000313" key="1">
    <source>
        <dbReference type="EMBL" id="KAJ9116673.1"/>
    </source>
</evidence>
<name>A0ACC2WYX8_9TREE</name>
<protein>
    <submittedName>
        <fullName evidence="1">Uncharacterized protein</fullName>
    </submittedName>
</protein>
<evidence type="ECO:0000313" key="2">
    <source>
        <dbReference type="Proteomes" id="UP001230649"/>
    </source>
</evidence>
<dbReference type="Proteomes" id="UP001230649">
    <property type="component" value="Unassembled WGS sequence"/>
</dbReference>
<keyword evidence="2" id="KW-1185">Reference proteome</keyword>
<reference evidence="1" key="1">
    <citation type="submission" date="2023-04" db="EMBL/GenBank/DDBJ databases">
        <title>Draft Genome sequencing of Naganishia species isolated from polar environments using Oxford Nanopore Technology.</title>
        <authorList>
            <person name="Leo P."/>
            <person name="Venkateswaran K."/>
        </authorList>
    </citation>
    <scope>NUCLEOTIDE SEQUENCE</scope>
    <source>
        <strain evidence="1">MNA-CCFEE 5262</strain>
    </source>
</reference>
<accession>A0ACC2WYX8</accession>
<sequence>MPALKTKTNLPNSTKESSSLVDASEKTKKPYARKAPVNTDKQTTKKPKATKAHAKKTDAPPALDPPRREGTSNRQVEVVIDRVMEEDEVASPLDDEEHLHDGQTAGGHPLRHTRDVAPRRQRAEANFVNQNEEAEFWKGDDQESISDLIDDLLKRNNGHEVASKGGAAKGVQSGANIKHQNQIGDVAVQQRAPERNKQQHKLDITKPDGPILEQPSVSGTNLAAPSTRSPPKLAKGEEEDLIHSVVIKVIEHALSKNVDWYQMATEGFRNRKAAQPVKAKGKGKGKKAEPVDGEGESSEPRKTQGKVDGNYLYDLFHYTIFPALKDKKVPWNTNNDA</sequence>
<organism evidence="1 2">
    <name type="scientific">Naganishia adeliensis</name>
    <dbReference type="NCBI Taxonomy" id="92952"/>
    <lineage>
        <taxon>Eukaryota</taxon>
        <taxon>Fungi</taxon>
        <taxon>Dikarya</taxon>
        <taxon>Basidiomycota</taxon>
        <taxon>Agaricomycotina</taxon>
        <taxon>Tremellomycetes</taxon>
        <taxon>Filobasidiales</taxon>
        <taxon>Filobasidiaceae</taxon>
        <taxon>Naganishia</taxon>
    </lineage>
</organism>
<gene>
    <name evidence="1" type="ORF">QFC20_000607</name>
</gene>
<proteinExistence type="predicted"/>